<sequence length="410" mass="43661">MTAGHRGLGAGRYTAVLAEPDDVTTSVHQLRTHDQAQVTGVLRRPAGARTVVTFMHPRQDVTNHALVPHFLAAGLAVWTQGSRSPNNDLALLHEQAIIDFAAGQVFLRDLGFESVVALGHSGGGTLAAFYLQQAALPPGRRLTRAPSGRPVPLAETEMPLPTGFVALAPHPGQGALLRRVIDPSVVDEADPLSRDPALDPFDPANGFVDAPRPVSYSPDFVAAYRQAQWERVARVDAVAADLVAARRGADAEFRESGEASRRRAALAPALITVYRTDADLRNVDLGLDPNKRAYGSLFGRRPDLTNYGLVGFGRLSTAEAWMSTWSATTTNADFLRCAAGVTVPTLLLEFTGDQASFPADVEAFAAAIPAPDLTVDALDGTHFGDRLVEGAPTGNELAAARVVDWIAERS</sequence>
<protein>
    <submittedName>
        <fullName evidence="1">Alpha/beta hydrolase family protein</fullName>
    </submittedName>
</protein>
<dbReference type="Gene3D" id="3.40.50.1820">
    <property type="entry name" value="alpha/beta hydrolase"/>
    <property type="match status" value="1"/>
</dbReference>
<reference evidence="1" key="1">
    <citation type="submission" date="2022-08" db="EMBL/GenBank/DDBJ databases">
        <authorList>
            <person name="Tistechok S."/>
            <person name="Samborskyy M."/>
            <person name="Roman I."/>
        </authorList>
    </citation>
    <scope>NUCLEOTIDE SEQUENCE</scope>
    <source>
        <strain evidence="1">DSM 103496</strain>
    </source>
</reference>
<dbReference type="EMBL" id="JANYMP010000005">
    <property type="protein sequence ID" value="MCS7478035.1"/>
    <property type="molecule type" value="Genomic_DNA"/>
</dbReference>
<dbReference type="AlphaFoldDB" id="A0A9X3AG70"/>
<dbReference type="GO" id="GO:0016787">
    <property type="term" value="F:hydrolase activity"/>
    <property type="evidence" value="ECO:0007669"/>
    <property type="project" value="UniProtKB-KW"/>
</dbReference>
<proteinExistence type="predicted"/>
<dbReference type="InterPro" id="IPR029058">
    <property type="entry name" value="AB_hydrolase_fold"/>
</dbReference>
<keyword evidence="2" id="KW-1185">Reference proteome</keyword>
<evidence type="ECO:0000313" key="2">
    <source>
        <dbReference type="Proteomes" id="UP001141259"/>
    </source>
</evidence>
<dbReference type="SUPFAM" id="SSF53474">
    <property type="entry name" value="alpha/beta-Hydrolases"/>
    <property type="match status" value="1"/>
</dbReference>
<comment type="caution">
    <text evidence="1">The sequence shown here is derived from an EMBL/GenBank/DDBJ whole genome shotgun (WGS) entry which is preliminary data.</text>
</comment>
<dbReference type="Proteomes" id="UP001141259">
    <property type="component" value="Unassembled WGS sequence"/>
</dbReference>
<dbReference type="RefSeq" id="WP_259623535.1">
    <property type="nucleotide sequence ID" value="NZ_JANYMP010000005.1"/>
</dbReference>
<evidence type="ECO:0000313" key="1">
    <source>
        <dbReference type="EMBL" id="MCS7478035.1"/>
    </source>
</evidence>
<gene>
    <name evidence="1" type="ORF">NZH93_14325</name>
</gene>
<accession>A0A9X3AG70</accession>
<keyword evidence="1" id="KW-0378">Hydrolase</keyword>
<organism evidence="1 2">
    <name type="scientific">Umezawaea endophytica</name>
    <dbReference type="NCBI Taxonomy" id="1654476"/>
    <lineage>
        <taxon>Bacteria</taxon>
        <taxon>Bacillati</taxon>
        <taxon>Actinomycetota</taxon>
        <taxon>Actinomycetes</taxon>
        <taxon>Pseudonocardiales</taxon>
        <taxon>Pseudonocardiaceae</taxon>
        <taxon>Umezawaea</taxon>
    </lineage>
</organism>
<name>A0A9X3AG70_9PSEU</name>